<dbReference type="AlphaFoldDB" id="A0A0V1GEJ8"/>
<evidence type="ECO:0000313" key="1">
    <source>
        <dbReference type="EMBL" id="KRY96681.1"/>
    </source>
</evidence>
<comment type="caution">
    <text evidence="1">The sequence shown here is derived from an EMBL/GenBank/DDBJ whole genome shotgun (WGS) entry which is preliminary data.</text>
</comment>
<dbReference type="EMBL" id="JYDV01003234">
    <property type="protein sequence ID" value="KRY96681.1"/>
    <property type="molecule type" value="Genomic_DNA"/>
</dbReference>
<gene>
    <name evidence="1" type="ORF">T4C_5519</name>
</gene>
<name>A0A0V1GEJ8_TRIPS</name>
<reference evidence="1 2" key="1">
    <citation type="submission" date="2015-01" db="EMBL/GenBank/DDBJ databases">
        <title>Evolution of Trichinella species and genotypes.</title>
        <authorList>
            <person name="Korhonen P.K."/>
            <person name="Edoardo P."/>
            <person name="Giuseppe L.R."/>
            <person name="Gasser R.B."/>
        </authorList>
    </citation>
    <scope>NUCLEOTIDE SEQUENCE [LARGE SCALE GENOMIC DNA]</scope>
    <source>
        <strain evidence="1">ISS176</strain>
    </source>
</reference>
<protein>
    <submittedName>
        <fullName evidence="1">Uncharacterized protein</fullName>
    </submittedName>
</protein>
<sequence length="31" mass="3401">MESSVSVPEYMDTVAAYECDSSCACVVIVRR</sequence>
<accession>A0A0V1GEJ8</accession>
<dbReference type="Proteomes" id="UP000054826">
    <property type="component" value="Unassembled WGS sequence"/>
</dbReference>
<proteinExistence type="predicted"/>
<evidence type="ECO:0000313" key="2">
    <source>
        <dbReference type="Proteomes" id="UP000054826"/>
    </source>
</evidence>
<organism evidence="1 2">
    <name type="scientific">Trichinella pseudospiralis</name>
    <name type="common">Parasitic roundworm</name>
    <dbReference type="NCBI Taxonomy" id="6337"/>
    <lineage>
        <taxon>Eukaryota</taxon>
        <taxon>Metazoa</taxon>
        <taxon>Ecdysozoa</taxon>
        <taxon>Nematoda</taxon>
        <taxon>Enoplea</taxon>
        <taxon>Dorylaimia</taxon>
        <taxon>Trichinellida</taxon>
        <taxon>Trichinellidae</taxon>
        <taxon>Trichinella</taxon>
    </lineage>
</organism>